<dbReference type="AlphaFoldDB" id="A0A7X9HGU8"/>
<dbReference type="Pfam" id="PF13245">
    <property type="entry name" value="AAA_19"/>
    <property type="match status" value="1"/>
</dbReference>
<dbReference type="GO" id="GO:0005524">
    <property type="term" value="F:ATP binding"/>
    <property type="evidence" value="ECO:0007669"/>
    <property type="project" value="UniProtKB-KW"/>
</dbReference>
<dbReference type="SUPFAM" id="SSF52540">
    <property type="entry name" value="P-loop containing nucleoside triphosphate hydrolases"/>
    <property type="match status" value="1"/>
</dbReference>
<protein>
    <submittedName>
        <fullName evidence="4">ATP-binding domain-containing protein</fullName>
    </submittedName>
</protein>
<dbReference type="Gene3D" id="3.40.50.300">
    <property type="entry name" value="P-loop containing nucleotide triphosphate hydrolases"/>
    <property type="match status" value="2"/>
</dbReference>
<name>A0A7X9HGU8_UNCKA</name>
<evidence type="ECO:0000256" key="1">
    <source>
        <dbReference type="ARBA" id="ARBA00022741"/>
    </source>
</evidence>
<evidence type="ECO:0000313" key="4">
    <source>
        <dbReference type="EMBL" id="NMB70279.1"/>
    </source>
</evidence>
<accession>A0A7X9HGU8</accession>
<feature type="domain" description="UvrD-like helicase C-terminal" evidence="3">
    <location>
        <begin position="337"/>
        <end position="385"/>
    </location>
</feature>
<gene>
    <name evidence="4" type="ORF">GYA27_03710</name>
</gene>
<proteinExistence type="predicted"/>
<dbReference type="PANTHER" id="PTHR43788:SF6">
    <property type="entry name" value="DNA HELICASE B"/>
    <property type="match status" value="1"/>
</dbReference>
<dbReference type="CDD" id="cd18809">
    <property type="entry name" value="SF1_C_RecD"/>
    <property type="match status" value="1"/>
</dbReference>
<dbReference type="InterPro" id="IPR027417">
    <property type="entry name" value="P-loop_NTPase"/>
</dbReference>
<dbReference type="PANTHER" id="PTHR43788">
    <property type="entry name" value="DNA2/NAM7 HELICASE FAMILY MEMBER"/>
    <property type="match status" value="1"/>
</dbReference>
<dbReference type="InterPro" id="IPR050534">
    <property type="entry name" value="Coronavir_polyprotein_1ab"/>
</dbReference>
<evidence type="ECO:0000259" key="3">
    <source>
        <dbReference type="Pfam" id="PF13538"/>
    </source>
</evidence>
<dbReference type="Pfam" id="PF13538">
    <property type="entry name" value="UvrD_C_2"/>
    <property type="match status" value="1"/>
</dbReference>
<dbReference type="Gene3D" id="2.30.30.940">
    <property type="match status" value="1"/>
</dbReference>
<evidence type="ECO:0000313" key="5">
    <source>
        <dbReference type="Proteomes" id="UP000526033"/>
    </source>
</evidence>
<evidence type="ECO:0000256" key="2">
    <source>
        <dbReference type="ARBA" id="ARBA00022840"/>
    </source>
</evidence>
<organism evidence="4 5">
    <name type="scientific">candidate division WWE3 bacterium</name>
    <dbReference type="NCBI Taxonomy" id="2053526"/>
    <lineage>
        <taxon>Bacteria</taxon>
        <taxon>Katanobacteria</taxon>
    </lineage>
</organism>
<dbReference type="EMBL" id="JAAZNL010000046">
    <property type="protein sequence ID" value="NMB70279.1"/>
    <property type="molecule type" value="Genomic_DNA"/>
</dbReference>
<sequence>MQLSKDQEQVATLVFKWLREGCNPKFITLGGYAGTGKSTLIGYIKNQLDRVSKEKIKIGFCSYTGRAVQNLKNKLTETKSLSTRDTISTIHGLIYKPMENEHGVITGWLKKEQIDVQLIIVDEASMIDEYIWSDLTSYGIPIIAVGDHGQLPPIRGAFNLMQKPLLKLEEIHRQEKDNPIIEVSIHARQKGVIPGKKFGPRVVKYTPEDFSFSEISMELLENYKTDTLVLCGYNTTRNKINQFIRYSLGFETPTPQSGDRVICLRNNHKRGIYNGMLGTIKRIKLLNEQWYDAEIFMDDIETLYHGKIYAPQFGSPEPINFTKDRIKASDGDLFDFGYALTVHKAQGSQAKKVVLFEERFAKMDDDQWKRWLYTAVTRAEEELYIFGA</sequence>
<comment type="caution">
    <text evidence="4">The sequence shown here is derived from an EMBL/GenBank/DDBJ whole genome shotgun (WGS) entry which is preliminary data.</text>
</comment>
<dbReference type="GO" id="GO:0003678">
    <property type="term" value="F:DNA helicase activity"/>
    <property type="evidence" value="ECO:0007669"/>
    <property type="project" value="UniProtKB-ARBA"/>
</dbReference>
<dbReference type="InterPro" id="IPR027785">
    <property type="entry name" value="UvrD-like_helicase_C"/>
</dbReference>
<reference evidence="4 5" key="1">
    <citation type="journal article" date="2020" name="Biotechnol. Biofuels">
        <title>New insights from the biogas microbiome by comprehensive genome-resolved metagenomics of nearly 1600 species originating from multiple anaerobic digesters.</title>
        <authorList>
            <person name="Campanaro S."/>
            <person name="Treu L."/>
            <person name="Rodriguez-R L.M."/>
            <person name="Kovalovszki A."/>
            <person name="Ziels R.M."/>
            <person name="Maus I."/>
            <person name="Zhu X."/>
            <person name="Kougias P.G."/>
            <person name="Basile A."/>
            <person name="Luo G."/>
            <person name="Schluter A."/>
            <person name="Konstantinidis K.T."/>
            <person name="Angelidaki I."/>
        </authorList>
    </citation>
    <scope>NUCLEOTIDE SEQUENCE [LARGE SCALE GENOMIC DNA]</scope>
    <source>
        <strain evidence="4">AS27yjCOA_165</strain>
    </source>
</reference>
<keyword evidence="1" id="KW-0547">Nucleotide-binding</keyword>
<dbReference type="Proteomes" id="UP000526033">
    <property type="component" value="Unassembled WGS sequence"/>
</dbReference>
<keyword evidence="2 4" id="KW-0067">ATP-binding</keyword>